<dbReference type="Gene3D" id="1.10.10.10">
    <property type="entry name" value="Winged helix-like DNA-binding domain superfamily/Winged helix DNA-binding domain"/>
    <property type="match status" value="1"/>
</dbReference>
<dbReference type="SMART" id="SM00347">
    <property type="entry name" value="HTH_MARR"/>
    <property type="match status" value="1"/>
</dbReference>
<dbReference type="InterPro" id="IPR000835">
    <property type="entry name" value="HTH_MarR-typ"/>
</dbReference>
<gene>
    <name evidence="2" type="ORF">ACFQKB_06155</name>
</gene>
<dbReference type="Pfam" id="PF12802">
    <property type="entry name" value="MarR_2"/>
    <property type="match status" value="1"/>
</dbReference>
<keyword evidence="3" id="KW-1185">Reference proteome</keyword>
<evidence type="ECO:0000313" key="3">
    <source>
        <dbReference type="Proteomes" id="UP001596380"/>
    </source>
</evidence>
<dbReference type="Proteomes" id="UP001596380">
    <property type="component" value="Unassembled WGS sequence"/>
</dbReference>
<feature type="domain" description="HTH marR-type" evidence="1">
    <location>
        <begin position="28"/>
        <end position="127"/>
    </location>
</feature>
<dbReference type="InterPro" id="IPR036390">
    <property type="entry name" value="WH_DNA-bd_sf"/>
</dbReference>
<dbReference type="PANTHER" id="PTHR33164:SF43">
    <property type="entry name" value="HTH-TYPE TRANSCRIPTIONAL REPRESSOR YETL"/>
    <property type="match status" value="1"/>
</dbReference>
<evidence type="ECO:0000259" key="1">
    <source>
        <dbReference type="SMART" id="SM00347"/>
    </source>
</evidence>
<proteinExistence type="predicted"/>
<dbReference type="EMBL" id="JBHSXS010000002">
    <property type="protein sequence ID" value="MFC6879346.1"/>
    <property type="molecule type" value="Genomic_DNA"/>
</dbReference>
<dbReference type="PANTHER" id="PTHR33164">
    <property type="entry name" value="TRANSCRIPTIONAL REGULATOR, MARR FAMILY"/>
    <property type="match status" value="1"/>
</dbReference>
<name>A0ABW2CC57_9ACTN</name>
<accession>A0ABW2CC57</accession>
<protein>
    <submittedName>
        <fullName evidence="2">MarR family winged helix-turn-helix transcriptional regulator</fullName>
    </submittedName>
</protein>
<organism evidence="2 3">
    <name type="scientific">Actinomadura yumaensis</name>
    <dbReference type="NCBI Taxonomy" id="111807"/>
    <lineage>
        <taxon>Bacteria</taxon>
        <taxon>Bacillati</taxon>
        <taxon>Actinomycetota</taxon>
        <taxon>Actinomycetes</taxon>
        <taxon>Streptosporangiales</taxon>
        <taxon>Thermomonosporaceae</taxon>
        <taxon>Actinomadura</taxon>
    </lineage>
</organism>
<dbReference type="InterPro" id="IPR036388">
    <property type="entry name" value="WH-like_DNA-bd_sf"/>
</dbReference>
<dbReference type="InterPro" id="IPR039422">
    <property type="entry name" value="MarR/SlyA-like"/>
</dbReference>
<evidence type="ECO:0000313" key="2">
    <source>
        <dbReference type="EMBL" id="MFC6879346.1"/>
    </source>
</evidence>
<dbReference type="SUPFAM" id="SSF46785">
    <property type="entry name" value="Winged helix' DNA-binding domain"/>
    <property type="match status" value="1"/>
</dbReference>
<comment type="caution">
    <text evidence="2">The sequence shown here is derived from an EMBL/GenBank/DDBJ whole genome shotgun (WGS) entry which is preliminary data.</text>
</comment>
<sequence>MTETASNLPRLLGEAKRWFDDALFTGMEAAGERPVTVAQAAVFSVLPAEGCTISEIARRIGVRRQTVHQAVHGLIGMGLLEQIPDPASARNRLVRTTAEGARVHRRAQATLTVIEDVLAQRIGAASTGELRRLLSLPWGEPPRVQVPPGDT</sequence>
<reference evidence="3" key="1">
    <citation type="journal article" date="2019" name="Int. J. Syst. Evol. Microbiol.">
        <title>The Global Catalogue of Microorganisms (GCM) 10K type strain sequencing project: providing services to taxonomists for standard genome sequencing and annotation.</title>
        <authorList>
            <consortium name="The Broad Institute Genomics Platform"/>
            <consortium name="The Broad Institute Genome Sequencing Center for Infectious Disease"/>
            <person name="Wu L."/>
            <person name="Ma J."/>
        </authorList>
    </citation>
    <scope>NUCLEOTIDE SEQUENCE [LARGE SCALE GENOMIC DNA]</scope>
    <source>
        <strain evidence="3">JCM 3369</strain>
    </source>
</reference>
<dbReference type="RefSeq" id="WP_160823988.1">
    <property type="nucleotide sequence ID" value="NZ_JBHSXE010000001.1"/>
</dbReference>